<dbReference type="AlphaFoldDB" id="A0A816B4V2"/>
<comment type="caution">
    <text evidence="2">The sequence shown here is derived from an EMBL/GenBank/DDBJ whole genome shotgun (WGS) entry which is preliminary data.</text>
</comment>
<feature type="region of interest" description="Disordered" evidence="1">
    <location>
        <begin position="920"/>
        <end position="940"/>
    </location>
</feature>
<sequence>MIRRSKKTGKKRGKTSIPLDELINAVTRLGDKSSKLDDDKQWRSINSLWSRLATDLSARLSIKNDLRVRKYIYTAWSRESSNLRSHFIKQPKKPSSKPKRNGLEQLSPISSLTKTRTRPKAADSSGTNIDNNKSQQHLIEFSSDEWSNIYKKDIKSLSHNMDPSWTDVFYDKLKDAHLTKCCIVFTDSSLRKLYSRKHNSPLFHCVGQCSNSTCSLIVKMKLLNIISPGQSVVFRVEIIGTPRHENPFECNQRPLAGIKRARMAKKAKEEGILVTYEKNLLNADDELLKFNNYTDVPTTHVLATAVKEQSDAKHLDKDIFVDLEMLLFSMRETDKTSHIQNKGYIQVLQLWPFATIFYTEAQLLQYVDYCSSTKYSTIHIDATGSVVKGIPKQRKPYLYLICFKDGQGACNLLPLAGALLTDHSATSIGNWLSIVRRGIATVKKGRFVRPSYIVIDFSPALLNAILLTFDHTNIQSYLQWCFNALHKKYTSDQLNLMSCIRFCCAHVMNAFARSLSKIKFNKGIRRKVMKLFGVLINCNELAQCYELIGCIVLIFGSPDYVTAEELLDEVLQASASFLSELEEFFENKDVSKTEELMEQELAELDDVFLSSQPILHQSPFTKLARERSPILSQLMDESKKNKEKTIKNPLFSEALIKTLYKWIAYLPIFTGLMHKFQERYASDTTIETMPKLLSGGRMSNAPIESFFKILKHSILRHRTNLRPGEFLLELYSTTNARLKANQFNIQQTGSKKRGRRKKQQPDQVDPTLSVEQWKKQGTEIASRSTYFSKYVEQKLVPSDIRSRLREKLQMRKDRWDDIYDLQNLTDILAIDPQHDGSASKNNENAVAKDISKTIEEEEIPEPIQHVEISEHCETYEELSSNTNALLPVNSHEIDNINSAAPNCQSNRQETFDNVCETNADEKNVPEHKSAQTTSQKTRHVNKNDKQIIEFRLPKKWPTHTAIGNLQLRFPHFNIGPTFINATDRYSVSNTCSLDSSLFLLYYIYMSHSEDFRSAFDRDITGCRNLRNVFDLVERNGWDFARLHWLTMNEVYPKPVAKCAHIDVYGTADTNVFQFLREMQKYVIESTCICPDCPKLVRQSHSVDISLPRLTGRNRRIINLPSFSERSTTNCGATIGPNEPTSYSGSYSRDDFFPSKDGNGVTTMFICDSKRIAEPSRFVYKPPPIVLLNVGQSVINTDKNQAVETLVKDLPYVIIIGKQRYNLAGAICPRADHFTASIVYAKGRFAKYDDLYKFGVKHNEGGNDAVETAVYAIEMKNVDDD</sequence>
<evidence type="ECO:0000313" key="3">
    <source>
        <dbReference type="Proteomes" id="UP000663828"/>
    </source>
</evidence>
<evidence type="ECO:0000313" key="2">
    <source>
        <dbReference type="EMBL" id="CAF1606234.1"/>
    </source>
</evidence>
<feature type="region of interest" description="Disordered" evidence="1">
    <location>
        <begin position="742"/>
        <end position="769"/>
    </location>
</feature>
<feature type="region of interest" description="Disordered" evidence="1">
    <location>
        <begin position="86"/>
        <end position="131"/>
    </location>
</feature>
<feature type="compositionally biased region" description="Basic residues" evidence="1">
    <location>
        <begin position="86"/>
        <end position="100"/>
    </location>
</feature>
<dbReference type="Proteomes" id="UP000663828">
    <property type="component" value="Unassembled WGS sequence"/>
</dbReference>
<dbReference type="EMBL" id="CAJNOR010006903">
    <property type="protein sequence ID" value="CAF1606234.1"/>
    <property type="molecule type" value="Genomic_DNA"/>
</dbReference>
<evidence type="ECO:0000256" key="1">
    <source>
        <dbReference type="SAM" id="MobiDB-lite"/>
    </source>
</evidence>
<reference evidence="2" key="1">
    <citation type="submission" date="2021-02" db="EMBL/GenBank/DDBJ databases">
        <authorList>
            <person name="Nowell W R."/>
        </authorList>
    </citation>
    <scope>NUCLEOTIDE SEQUENCE</scope>
</reference>
<keyword evidence="3" id="KW-1185">Reference proteome</keyword>
<feature type="compositionally biased region" description="Basic and acidic residues" evidence="1">
    <location>
        <begin position="920"/>
        <end position="929"/>
    </location>
</feature>
<name>A0A816B4V2_ADIRI</name>
<proteinExistence type="predicted"/>
<accession>A0A816B4V2</accession>
<organism evidence="2 3">
    <name type="scientific">Adineta ricciae</name>
    <name type="common">Rotifer</name>
    <dbReference type="NCBI Taxonomy" id="249248"/>
    <lineage>
        <taxon>Eukaryota</taxon>
        <taxon>Metazoa</taxon>
        <taxon>Spiralia</taxon>
        <taxon>Gnathifera</taxon>
        <taxon>Rotifera</taxon>
        <taxon>Eurotatoria</taxon>
        <taxon>Bdelloidea</taxon>
        <taxon>Adinetida</taxon>
        <taxon>Adinetidae</taxon>
        <taxon>Adineta</taxon>
    </lineage>
</organism>
<gene>
    <name evidence="2" type="ORF">XAT740_LOCUS48311</name>
</gene>
<protein>
    <submittedName>
        <fullName evidence="2">Uncharacterized protein</fullName>
    </submittedName>
</protein>